<dbReference type="CDD" id="cd00009">
    <property type="entry name" value="AAA"/>
    <property type="match status" value="1"/>
</dbReference>
<dbReference type="GO" id="GO:0043565">
    <property type="term" value="F:sequence-specific DNA binding"/>
    <property type="evidence" value="ECO:0007669"/>
    <property type="project" value="InterPro"/>
</dbReference>
<evidence type="ECO:0000256" key="2">
    <source>
        <dbReference type="ARBA" id="ARBA00022840"/>
    </source>
</evidence>
<evidence type="ECO:0000256" key="4">
    <source>
        <dbReference type="ARBA" id="ARBA00023125"/>
    </source>
</evidence>
<evidence type="ECO:0000256" key="1">
    <source>
        <dbReference type="ARBA" id="ARBA00022741"/>
    </source>
</evidence>
<dbReference type="SUPFAM" id="SSF46689">
    <property type="entry name" value="Homeodomain-like"/>
    <property type="match status" value="1"/>
</dbReference>
<dbReference type="InterPro" id="IPR027417">
    <property type="entry name" value="P-loop_NTPase"/>
</dbReference>
<dbReference type="Gene3D" id="3.40.50.300">
    <property type="entry name" value="P-loop containing nucleotide triphosphate hydrolases"/>
    <property type="match status" value="1"/>
</dbReference>
<organism evidence="8 9">
    <name type="scientific">Persicimonas caeni</name>
    <dbReference type="NCBI Taxonomy" id="2292766"/>
    <lineage>
        <taxon>Bacteria</taxon>
        <taxon>Deltaproteobacteria</taxon>
        <taxon>Bradymonadales</taxon>
        <taxon>Bradymonadaceae</taxon>
        <taxon>Persicimonas</taxon>
    </lineage>
</organism>
<proteinExistence type="predicted"/>
<dbReference type="PROSITE" id="PS00676">
    <property type="entry name" value="SIGMA54_INTERACT_2"/>
    <property type="match status" value="1"/>
</dbReference>
<dbReference type="InterPro" id="IPR009057">
    <property type="entry name" value="Homeodomain-like_sf"/>
</dbReference>
<dbReference type="PROSITE" id="PS00688">
    <property type="entry name" value="SIGMA54_INTERACT_3"/>
    <property type="match status" value="1"/>
</dbReference>
<dbReference type="PANTHER" id="PTHR32071">
    <property type="entry name" value="TRANSCRIPTIONAL REGULATORY PROTEIN"/>
    <property type="match status" value="1"/>
</dbReference>
<dbReference type="PRINTS" id="PR01590">
    <property type="entry name" value="HTHFIS"/>
</dbReference>
<dbReference type="GO" id="GO:0006355">
    <property type="term" value="P:regulation of DNA-templated transcription"/>
    <property type="evidence" value="ECO:0007669"/>
    <property type="project" value="InterPro"/>
</dbReference>
<dbReference type="InterPro" id="IPR025944">
    <property type="entry name" value="Sigma_54_int_dom_CS"/>
</dbReference>
<dbReference type="InterPro" id="IPR002197">
    <property type="entry name" value="HTH_Fis"/>
</dbReference>
<sequence>MGKLLKPPGHEPTNFHGLITVSPQMRQLFSEIEKASASSAPVLLRGETGTGKELVARALHRLSRRFRGPFRALNCATLTREMLASELFGHIKGAFTGATRSRKGLFELADGGTLFLDEIAELPLDLQARLLRVIEQRSFVPLGGTEQVSVDVRLLSATHRSLRHAVDEGRFRADLMFRLRVVPIFLPRLAEREGDIEALTWHFISVFNGRGPRRVEAVDSEAMDALEAYDWPGNVRELSNVIEYAFVMGEGEVLTLDELTPELREEPPPIAAHRRADDRGDEQDEERRELIDALERAHGKKTKAADLLGISRTTLWRKLKEHQIDDW</sequence>
<dbReference type="FunFam" id="3.40.50.300:FF:000006">
    <property type="entry name" value="DNA-binding transcriptional regulator NtrC"/>
    <property type="match status" value="1"/>
</dbReference>
<dbReference type="GO" id="GO:0005524">
    <property type="term" value="F:ATP binding"/>
    <property type="evidence" value="ECO:0007669"/>
    <property type="project" value="UniProtKB-KW"/>
</dbReference>
<keyword evidence="9" id="KW-1185">Reference proteome</keyword>
<evidence type="ECO:0000313" key="8">
    <source>
        <dbReference type="EMBL" id="QDG53667.1"/>
    </source>
</evidence>
<evidence type="ECO:0000259" key="7">
    <source>
        <dbReference type="PROSITE" id="PS50045"/>
    </source>
</evidence>
<dbReference type="Proteomes" id="UP000315995">
    <property type="component" value="Chromosome"/>
</dbReference>
<keyword evidence="3" id="KW-0805">Transcription regulation</keyword>
<evidence type="ECO:0000256" key="6">
    <source>
        <dbReference type="SAM" id="MobiDB-lite"/>
    </source>
</evidence>
<dbReference type="InterPro" id="IPR025943">
    <property type="entry name" value="Sigma_54_int_dom_ATP-bd_2"/>
</dbReference>
<dbReference type="InterPro" id="IPR025662">
    <property type="entry name" value="Sigma_54_int_dom_ATP-bd_1"/>
</dbReference>
<keyword evidence="4" id="KW-0238">DNA-binding</keyword>
<feature type="region of interest" description="Disordered" evidence="6">
    <location>
        <begin position="264"/>
        <end position="287"/>
    </location>
</feature>
<dbReference type="SMART" id="SM00382">
    <property type="entry name" value="AAA"/>
    <property type="match status" value="1"/>
</dbReference>
<name>A0A4Y6Q096_PERCE</name>
<dbReference type="Pfam" id="PF00158">
    <property type="entry name" value="Sigma54_activat"/>
    <property type="match status" value="1"/>
</dbReference>
<dbReference type="Pfam" id="PF02954">
    <property type="entry name" value="HTH_8"/>
    <property type="match status" value="1"/>
</dbReference>
<gene>
    <name evidence="8" type="ORF">FIV42_23850</name>
</gene>
<dbReference type="OrthoDB" id="9763792at2"/>
<dbReference type="PROSITE" id="PS00675">
    <property type="entry name" value="SIGMA54_INTERACT_1"/>
    <property type="match status" value="1"/>
</dbReference>
<feature type="domain" description="Sigma-54 factor interaction" evidence="7">
    <location>
        <begin position="18"/>
        <end position="247"/>
    </location>
</feature>
<dbReference type="InterPro" id="IPR058031">
    <property type="entry name" value="AAA_lid_NorR"/>
</dbReference>
<dbReference type="EMBL" id="CP041186">
    <property type="protein sequence ID" value="QDG53667.1"/>
    <property type="molecule type" value="Genomic_DNA"/>
</dbReference>
<accession>A0A5B8YCC4</accession>
<keyword evidence="5" id="KW-0804">Transcription</keyword>
<keyword evidence="2" id="KW-0067">ATP-binding</keyword>
<dbReference type="PANTHER" id="PTHR32071:SF122">
    <property type="entry name" value="SIGMA FACTOR"/>
    <property type="match status" value="1"/>
</dbReference>
<evidence type="ECO:0000313" key="9">
    <source>
        <dbReference type="Proteomes" id="UP000315995"/>
    </source>
</evidence>
<dbReference type="InterPro" id="IPR002078">
    <property type="entry name" value="Sigma_54_int"/>
</dbReference>
<reference evidence="8 9" key="1">
    <citation type="submission" date="2019-06" db="EMBL/GenBank/DDBJ databases">
        <title>Persicimonas caeni gen. nov., sp. nov., a predatory bacterium isolated from solar saltern.</title>
        <authorList>
            <person name="Wang S."/>
        </authorList>
    </citation>
    <scope>NUCLEOTIDE SEQUENCE [LARGE SCALE GENOMIC DNA]</scope>
    <source>
        <strain evidence="8 9">YN101</strain>
    </source>
</reference>
<evidence type="ECO:0000256" key="5">
    <source>
        <dbReference type="ARBA" id="ARBA00023163"/>
    </source>
</evidence>
<protein>
    <submittedName>
        <fullName evidence="8">Sigma-54-dependent Fis family transcriptional regulator</fullName>
    </submittedName>
</protein>
<dbReference type="Pfam" id="PF25601">
    <property type="entry name" value="AAA_lid_14"/>
    <property type="match status" value="1"/>
</dbReference>
<dbReference type="SUPFAM" id="SSF52540">
    <property type="entry name" value="P-loop containing nucleoside triphosphate hydrolases"/>
    <property type="match status" value="1"/>
</dbReference>
<evidence type="ECO:0000256" key="3">
    <source>
        <dbReference type="ARBA" id="ARBA00023015"/>
    </source>
</evidence>
<accession>A0A4Y6Q096</accession>
<dbReference type="Gene3D" id="1.10.8.60">
    <property type="match status" value="1"/>
</dbReference>
<dbReference type="RefSeq" id="WP_141200121.1">
    <property type="nucleotide sequence ID" value="NZ_CP041186.1"/>
</dbReference>
<dbReference type="InterPro" id="IPR003593">
    <property type="entry name" value="AAA+_ATPase"/>
</dbReference>
<keyword evidence="1" id="KW-0547">Nucleotide-binding</keyword>
<dbReference type="PROSITE" id="PS50045">
    <property type="entry name" value="SIGMA54_INTERACT_4"/>
    <property type="match status" value="1"/>
</dbReference>
<dbReference type="Gene3D" id="1.10.10.60">
    <property type="entry name" value="Homeodomain-like"/>
    <property type="match status" value="1"/>
</dbReference>
<dbReference type="AlphaFoldDB" id="A0A4Y6Q096"/>